<evidence type="ECO:0000256" key="6">
    <source>
        <dbReference type="ARBA" id="ARBA00022898"/>
    </source>
</evidence>
<accession>A0A841R5Z9</accession>
<dbReference type="Proteomes" id="UP000591941">
    <property type="component" value="Unassembled WGS sequence"/>
</dbReference>
<dbReference type="GO" id="GO:0006520">
    <property type="term" value="P:amino acid metabolic process"/>
    <property type="evidence" value="ECO:0007669"/>
    <property type="project" value="InterPro"/>
</dbReference>
<dbReference type="PANTHER" id="PTHR11879">
    <property type="entry name" value="ASPARTATE AMINOTRANSFERASE"/>
    <property type="match status" value="1"/>
</dbReference>
<evidence type="ECO:0000313" key="8">
    <source>
        <dbReference type="EMBL" id="MBB6477952.1"/>
    </source>
</evidence>
<dbReference type="RefSeq" id="WP_184327559.1">
    <property type="nucleotide sequence ID" value="NZ_CAURBC010000003.1"/>
</dbReference>
<evidence type="ECO:0000256" key="5">
    <source>
        <dbReference type="ARBA" id="ARBA00022679"/>
    </source>
</evidence>
<dbReference type="InterPro" id="IPR004839">
    <property type="entry name" value="Aminotransferase_I/II_large"/>
</dbReference>
<dbReference type="InterPro" id="IPR015424">
    <property type="entry name" value="PyrdxlP-dep_Trfase"/>
</dbReference>
<keyword evidence="4 8" id="KW-0032">Aminotransferase</keyword>
<reference evidence="8 9" key="1">
    <citation type="submission" date="2020-08" db="EMBL/GenBank/DDBJ databases">
        <title>Genomic Encyclopedia of Type Strains, Phase IV (KMG-IV): sequencing the most valuable type-strain genomes for metagenomic binning, comparative biology and taxonomic classification.</title>
        <authorList>
            <person name="Goeker M."/>
        </authorList>
    </citation>
    <scope>NUCLEOTIDE SEQUENCE [LARGE SCALE GENOMIC DNA]</scope>
    <source>
        <strain evidence="8 9">DSM 21255</strain>
    </source>
</reference>
<dbReference type="SUPFAM" id="SSF53383">
    <property type="entry name" value="PLP-dependent transferases"/>
    <property type="match status" value="1"/>
</dbReference>
<dbReference type="AlphaFoldDB" id="A0A841R5Z9"/>
<dbReference type="InterPro" id="IPR015422">
    <property type="entry name" value="PyrdxlP-dep_Trfase_small"/>
</dbReference>
<dbReference type="EC" id="2.6.1.57" evidence="8"/>
<evidence type="ECO:0000256" key="3">
    <source>
        <dbReference type="ARBA" id="ARBA00011738"/>
    </source>
</evidence>
<dbReference type="GO" id="GO:0008483">
    <property type="term" value="F:transaminase activity"/>
    <property type="evidence" value="ECO:0007669"/>
    <property type="project" value="UniProtKB-KW"/>
</dbReference>
<dbReference type="GeneID" id="93486268"/>
<dbReference type="InterPro" id="IPR015421">
    <property type="entry name" value="PyrdxlP-dep_Trfase_major"/>
</dbReference>
<dbReference type="GO" id="GO:0042802">
    <property type="term" value="F:identical protein binding"/>
    <property type="evidence" value="ECO:0007669"/>
    <property type="project" value="TreeGrafter"/>
</dbReference>
<dbReference type="GO" id="GO:0030170">
    <property type="term" value="F:pyridoxal phosphate binding"/>
    <property type="evidence" value="ECO:0007669"/>
    <property type="project" value="InterPro"/>
</dbReference>
<keyword evidence="5 8" id="KW-0808">Transferase</keyword>
<comment type="similarity">
    <text evidence="2">Belongs to the class-I pyridoxal-phosphate-dependent aminotransferase family.</text>
</comment>
<evidence type="ECO:0000313" key="9">
    <source>
        <dbReference type="Proteomes" id="UP000591941"/>
    </source>
</evidence>
<evidence type="ECO:0000256" key="4">
    <source>
        <dbReference type="ARBA" id="ARBA00022576"/>
    </source>
</evidence>
<dbReference type="EMBL" id="JACHHI010000004">
    <property type="protein sequence ID" value="MBB6477952.1"/>
    <property type="molecule type" value="Genomic_DNA"/>
</dbReference>
<dbReference type="Pfam" id="PF00155">
    <property type="entry name" value="Aminotran_1_2"/>
    <property type="match status" value="1"/>
</dbReference>
<dbReference type="InterPro" id="IPR000796">
    <property type="entry name" value="Asp_trans"/>
</dbReference>
<dbReference type="CDD" id="cd00609">
    <property type="entry name" value="AAT_like"/>
    <property type="match status" value="1"/>
</dbReference>
<feature type="domain" description="Aminotransferase class I/classII large" evidence="7">
    <location>
        <begin position="37"/>
        <end position="404"/>
    </location>
</feature>
<keyword evidence="9" id="KW-1185">Reference proteome</keyword>
<evidence type="ECO:0000259" key="7">
    <source>
        <dbReference type="Pfam" id="PF00155"/>
    </source>
</evidence>
<name>A0A841R5Z9_9FIRM</name>
<keyword evidence="6" id="KW-0663">Pyridoxal phosphate</keyword>
<protein>
    <submittedName>
        <fullName evidence="8">Aromatic-amino-acid transaminase</fullName>
        <ecNumber evidence="8">2.6.1.57</ecNumber>
    </submittedName>
</protein>
<evidence type="ECO:0000256" key="1">
    <source>
        <dbReference type="ARBA" id="ARBA00001933"/>
    </source>
</evidence>
<organism evidence="8 9">
    <name type="scientific">Negativicoccus succinicivorans</name>
    <dbReference type="NCBI Taxonomy" id="620903"/>
    <lineage>
        <taxon>Bacteria</taxon>
        <taxon>Bacillati</taxon>
        <taxon>Bacillota</taxon>
        <taxon>Negativicutes</taxon>
        <taxon>Veillonellales</taxon>
        <taxon>Veillonellaceae</taxon>
        <taxon>Negativicoccus</taxon>
    </lineage>
</organism>
<comment type="cofactor">
    <cofactor evidence="1">
        <name>pyridoxal 5'-phosphate</name>
        <dbReference type="ChEBI" id="CHEBI:597326"/>
    </cofactor>
</comment>
<proteinExistence type="inferred from homology"/>
<gene>
    <name evidence="8" type="ORF">HNR45_001005</name>
</gene>
<dbReference type="PANTHER" id="PTHR11879:SF22">
    <property type="entry name" value="ASPARTATE AMINOTRANSFERASE, MITOCHONDRIAL"/>
    <property type="match status" value="1"/>
</dbReference>
<evidence type="ECO:0000256" key="2">
    <source>
        <dbReference type="ARBA" id="ARBA00007441"/>
    </source>
</evidence>
<dbReference type="Gene3D" id="3.90.1150.10">
    <property type="entry name" value="Aspartate Aminotransferase, domain 1"/>
    <property type="match status" value="1"/>
</dbReference>
<dbReference type="Gene3D" id="3.40.640.10">
    <property type="entry name" value="Type I PLP-dependent aspartate aminotransferase-like (Major domain)"/>
    <property type="match status" value="1"/>
</dbReference>
<sequence>MTISVAAPQAYGKKANDVIFGANDAAVKAAQKYGEEKVTNATIGAILDENEELVCLPTVEKVYRGLSMRDVIQYAPIAGLPDFLTEVQNRCFGAYRPAAEIAAVATAGGTGGIHNTIHNYTEWGDEVLTSDWYWGAYSVLCNDNGRKLRTFRLFTDDLQWNQDDFAQHVEAIAARQDQVLVILNTPAHNPTGYSLSDEDWQQALGTLKEVAARPEKHVILLVDVSYLDFAGDEETSRSFFRHFENLPENLLVVVCYSMSKGFTMYGQRIGAMIGITSSPQIAQEFKDINQYTGRATWSNINRAGMKTLVTISQDAKLLEQFQAEQAEYFALIRDRAALFMQEAAEVELPVLPYRAGFFLSVPSRDSKAVCALMNRDNIFPVPLKAGVRLAVCAVTKAKMPGIATKLKAAWEQVEHA</sequence>
<comment type="caution">
    <text evidence="8">The sequence shown here is derived from an EMBL/GenBank/DDBJ whole genome shotgun (WGS) entry which is preliminary data.</text>
</comment>
<comment type="subunit">
    <text evidence="3">Homodimer.</text>
</comment>